<organism evidence="4 5">
    <name type="scientific">Helicobacter valdiviensis</name>
    <dbReference type="NCBI Taxonomy" id="1458358"/>
    <lineage>
        <taxon>Bacteria</taxon>
        <taxon>Pseudomonadati</taxon>
        <taxon>Campylobacterota</taxon>
        <taxon>Epsilonproteobacteria</taxon>
        <taxon>Campylobacterales</taxon>
        <taxon>Helicobacteraceae</taxon>
        <taxon>Helicobacter</taxon>
    </lineage>
</organism>
<dbReference type="EMBL" id="NBIU01000006">
    <property type="protein sequence ID" value="PZT48540.1"/>
    <property type="molecule type" value="Genomic_DNA"/>
</dbReference>
<evidence type="ECO:0000256" key="1">
    <source>
        <dbReference type="ARBA" id="ARBA00022676"/>
    </source>
</evidence>
<sequence length="384" mass="44614">MNFNIILSADENYIKYASVLIYSILKNIDKTKTFKDFSSKSWGGGGQESLVFHILSDFISKENTKKLEKLEDSLNLIFPTQIKIHKVKNDIFEGLPTLGGNYVTYYRLLFFDFAKDFITKDLQGCLYLDVDMLVLCDIREIFALSLDKALGAVKDFGRYGGRILKGTKNIKLDKSYFNSGFLLIDTKYWEEQDCKNKAFKIACDYDLKFHDQDILNVLFMHNYTEISFAYDFIVQAFGASVCKDEHRHFNIPLTRKEFTLLEQNPKILHYCGEKPWSKGEISYTNTQGISVTKLWWDKAKEVPYFNVVLKIPKSDSTPHNLGYFILQDFKYFGILKRIIQIKSIDISSIPFYKNDKNANYAYELGNSILRLKTKAFISVYCKNF</sequence>
<dbReference type="InterPro" id="IPR002495">
    <property type="entry name" value="Glyco_trans_8"/>
</dbReference>
<keyword evidence="1" id="KW-0328">Glycosyltransferase</keyword>
<comment type="caution">
    <text evidence="4">The sequence shown here is derived from an EMBL/GenBank/DDBJ whole genome shotgun (WGS) entry which is preliminary data.</text>
</comment>
<dbReference type="SUPFAM" id="SSF53448">
    <property type="entry name" value="Nucleotide-diphospho-sugar transferases"/>
    <property type="match status" value="1"/>
</dbReference>
<dbReference type="InterPro" id="IPR029044">
    <property type="entry name" value="Nucleotide-diphossugar_trans"/>
</dbReference>
<accession>A0A2W6NI44</accession>
<evidence type="ECO:0008006" key="6">
    <source>
        <dbReference type="Google" id="ProtNLM"/>
    </source>
</evidence>
<dbReference type="Pfam" id="PF01501">
    <property type="entry name" value="Glyco_transf_8"/>
    <property type="match status" value="1"/>
</dbReference>
<dbReference type="Gene3D" id="3.90.550.10">
    <property type="entry name" value="Spore Coat Polysaccharide Biosynthesis Protein SpsA, Chain A"/>
    <property type="match status" value="1"/>
</dbReference>
<keyword evidence="5" id="KW-1185">Reference proteome</keyword>
<dbReference type="GO" id="GO:0016757">
    <property type="term" value="F:glycosyltransferase activity"/>
    <property type="evidence" value="ECO:0007669"/>
    <property type="project" value="UniProtKB-KW"/>
</dbReference>
<evidence type="ECO:0000256" key="2">
    <source>
        <dbReference type="ARBA" id="ARBA00022679"/>
    </source>
</evidence>
<dbReference type="InterPro" id="IPR050748">
    <property type="entry name" value="Glycosyltrans_8_dom-fam"/>
</dbReference>
<dbReference type="GO" id="GO:0046872">
    <property type="term" value="F:metal ion binding"/>
    <property type="evidence" value="ECO:0007669"/>
    <property type="project" value="UniProtKB-KW"/>
</dbReference>
<keyword evidence="3" id="KW-0479">Metal-binding</keyword>
<dbReference type="OrthoDB" id="5363698at2"/>
<evidence type="ECO:0000313" key="5">
    <source>
        <dbReference type="Proteomes" id="UP000249746"/>
    </source>
</evidence>
<reference evidence="4 5" key="1">
    <citation type="submission" date="2017-03" db="EMBL/GenBank/DDBJ databases">
        <title>Genomic and clinical evidence uncovers the enterohepatic species Helicobacter valdiviensis as a potential human intestinal pathogen.</title>
        <authorList>
            <person name="Fresia P."/>
            <person name="Jara R."/>
            <person name="Sierra R."/>
            <person name="Ferres I."/>
            <person name="Greif G."/>
            <person name="Iraola G."/>
            <person name="Collado L."/>
        </authorList>
    </citation>
    <scope>NUCLEOTIDE SEQUENCE [LARGE SCALE GENOMIC DNA]</scope>
    <source>
        <strain evidence="4 5">WBE14</strain>
    </source>
</reference>
<dbReference type="PANTHER" id="PTHR13778">
    <property type="entry name" value="GLYCOSYLTRANSFERASE 8 DOMAIN-CONTAINING PROTEIN"/>
    <property type="match status" value="1"/>
</dbReference>
<dbReference type="PANTHER" id="PTHR13778:SF47">
    <property type="entry name" value="LIPOPOLYSACCHARIDE 1,3-GALACTOSYLTRANSFERASE"/>
    <property type="match status" value="1"/>
</dbReference>
<keyword evidence="2" id="KW-0808">Transferase</keyword>
<protein>
    <recommendedName>
        <fullName evidence="6">Glycosyl transferase</fullName>
    </recommendedName>
</protein>
<dbReference type="Proteomes" id="UP000249746">
    <property type="component" value="Unassembled WGS sequence"/>
</dbReference>
<evidence type="ECO:0000313" key="4">
    <source>
        <dbReference type="EMBL" id="PZT48540.1"/>
    </source>
</evidence>
<dbReference type="AlphaFoldDB" id="A0A2W6NI44"/>
<proteinExistence type="predicted"/>
<dbReference type="RefSeq" id="WP_111229426.1">
    <property type="nucleotide sequence ID" value="NZ_NBIU01000006.1"/>
</dbReference>
<name>A0A2W6NI44_9HELI</name>
<gene>
    <name evidence="4" type="ORF">B6S12_03455</name>
</gene>
<dbReference type="CDD" id="cd04194">
    <property type="entry name" value="GT8_A4GalT_like"/>
    <property type="match status" value="1"/>
</dbReference>
<evidence type="ECO:0000256" key="3">
    <source>
        <dbReference type="ARBA" id="ARBA00022723"/>
    </source>
</evidence>